<evidence type="ECO:0000256" key="2">
    <source>
        <dbReference type="SAM" id="SignalP"/>
    </source>
</evidence>
<keyword evidence="2" id="KW-0732">Signal</keyword>
<dbReference type="RefSeq" id="WP_127312293.1">
    <property type="nucleotide sequence ID" value="NZ_JAVIIP010000014.1"/>
</dbReference>
<reference evidence="3 4" key="1">
    <citation type="submission" date="2023-08" db="EMBL/GenBank/DDBJ databases">
        <title>Implementing the SeqCode for naming new Mesorhizobium species isolated from Vachellia karroo root nodules.</title>
        <authorList>
            <person name="Van Lill M."/>
        </authorList>
    </citation>
    <scope>NUCLEOTIDE SEQUENCE [LARGE SCALE GENOMIC DNA]</scope>
    <source>
        <strain evidence="3 4">VK4B</strain>
    </source>
</reference>
<dbReference type="EMBL" id="JAVIIP010000014">
    <property type="protein sequence ID" value="MDX8540582.1"/>
    <property type="molecule type" value="Genomic_DNA"/>
</dbReference>
<evidence type="ECO:0000313" key="4">
    <source>
        <dbReference type="Proteomes" id="UP001276564"/>
    </source>
</evidence>
<gene>
    <name evidence="3" type="ORF">RFM23_23440</name>
</gene>
<keyword evidence="4" id="KW-1185">Reference proteome</keyword>
<organism evidence="3 4">
    <name type="scientific">Mesorhizobium abyssinicae</name>
    <dbReference type="NCBI Taxonomy" id="1209958"/>
    <lineage>
        <taxon>Bacteria</taxon>
        <taxon>Pseudomonadati</taxon>
        <taxon>Pseudomonadota</taxon>
        <taxon>Alphaproteobacteria</taxon>
        <taxon>Hyphomicrobiales</taxon>
        <taxon>Phyllobacteriaceae</taxon>
        <taxon>Mesorhizobium</taxon>
    </lineage>
</organism>
<sequence>MKLVLSALLVVLALAQAAEAKKKVPVAKDDAKVEATRPLLDNTATGGITPAGAKPATTNQDGYNSIYPPAIYLHF</sequence>
<evidence type="ECO:0000313" key="3">
    <source>
        <dbReference type="EMBL" id="MDX8540582.1"/>
    </source>
</evidence>
<dbReference type="Proteomes" id="UP001276564">
    <property type="component" value="Unassembled WGS sequence"/>
</dbReference>
<feature type="signal peptide" evidence="2">
    <location>
        <begin position="1"/>
        <end position="20"/>
    </location>
</feature>
<name>A0ABU5ATG0_9HYPH</name>
<comment type="caution">
    <text evidence="3">The sequence shown here is derived from an EMBL/GenBank/DDBJ whole genome shotgun (WGS) entry which is preliminary data.</text>
</comment>
<feature type="region of interest" description="Disordered" evidence="1">
    <location>
        <begin position="44"/>
        <end position="63"/>
    </location>
</feature>
<evidence type="ECO:0008006" key="5">
    <source>
        <dbReference type="Google" id="ProtNLM"/>
    </source>
</evidence>
<evidence type="ECO:0000256" key="1">
    <source>
        <dbReference type="SAM" id="MobiDB-lite"/>
    </source>
</evidence>
<protein>
    <recommendedName>
        <fullName evidence="5">Peptidoglycan-associated lipoprotein</fullName>
    </recommendedName>
</protein>
<accession>A0ABU5ATG0</accession>
<proteinExistence type="predicted"/>
<feature type="chain" id="PRO_5046826251" description="Peptidoglycan-associated lipoprotein" evidence="2">
    <location>
        <begin position="21"/>
        <end position="75"/>
    </location>
</feature>